<name>A0ACA9NCQ9_9GLOM</name>
<feature type="non-terminal residue" evidence="1">
    <location>
        <position position="1"/>
    </location>
</feature>
<evidence type="ECO:0000313" key="1">
    <source>
        <dbReference type="EMBL" id="CAG8649559.1"/>
    </source>
</evidence>
<reference evidence="1" key="1">
    <citation type="submission" date="2021-06" db="EMBL/GenBank/DDBJ databases">
        <authorList>
            <person name="Kallberg Y."/>
            <person name="Tangrot J."/>
            <person name="Rosling A."/>
        </authorList>
    </citation>
    <scope>NUCLEOTIDE SEQUENCE</scope>
    <source>
        <strain evidence="1">28 12/20/2015</strain>
    </source>
</reference>
<organism evidence="1 2">
    <name type="scientific">Cetraspora pellucida</name>
    <dbReference type="NCBI Taxonomy" id="1433469"/>
    <lineage>
        <taxon>Eukaryota</taxon>
        <taxon>Fungi</taxon>
        <taxon>Fungi incertae sedis</taxon>
        <taxon>Mucoromycota</taxon>
        <taxon>Glomeromycotina</taxon>
        <taxon>Glomeromycetes</taxon>
        <taxon>Diversisporales</taxon>
        <taxon>Gigasporaceae</taxon>
        <taxon>Cetraspora</taxon>
    </lineage>
</organism>
<dbReference type="EMBL" id="CAJVPW010013915">
    <property type="protein sequence ID" value="CAG8649559.1"/>
    <property type="molecule type" value="Genomic_DNA"/>
</dbReference>
<gene>
    <name evidence="1" type="ORF">SPELUC_LOCUS8864</name>
</gene>
<keyword evidence="2" id="KW-1185">Reference proteome</keyword>
<comment type="caution">
    <text evidence="1">The sequence shown here is derived from an EMBL/GenBank/DDBJ whole genome shotgun (WGS) entry which is preliminary data.</text>
</comment>
<sequence length="103" mass="11671">CESLGGLAFCGWVNYWKQDDERVDGTIDGKDTLVVSRLMMKNSLLLNLGPMVQNEPIRNKPKSSSELDEAPKNQIDDERLDDKEWDGGEYVSSEDDLSDFLED</sequence>
<evidence type="ECO:0000313" key="2">
    <source>
        <dbReference type="Proteomes" id="UP000789366"/>
    </source>
</evidence>
<protein>
    <submittedName>
        <fullName evidence="1">12123_t:CDS:1</fullName>
    </submittedName>
</protein>
<dbReference type="Proteomes" id="UP000789366">
    <property type="component" value="Unassembled WGS sequence"/>
</dbReference>
<accession>A0ACA9NCQ9</accession>
<proteinExistence type="predicted"/>